<keyword evidence="3 4" id="KW-0176">Collagen</keyword>
<evidence type="ECO:0000256" key="2">
    <source>
        <dbReference type="ARBA" id="ARBA00022525"/>
    </source>
</evidence>
<dbReference type="GO" id="GO:0005581">
    <property type="term" value="C:collagen trimer"/>
    <property type="evidence" value="ECO:0007669"/>
    <property type="project" value="UniProtKB-KW"/>
</dbReference>
<keyword evidence="5" id="KW-1185">Reference proteome</keyword>
<dbReference type="PROSITE" id="PS51461">
    <property type="entry name" value="NC1_FIB"/>
    <property type="match status" value="1"/>
</dbReference>
<organism evidence="4 5">
    <name type="scientific">Paramuricea clavata</name>
    <name type="common">Red gorgonian</name>
    <name type="synonym">Violescent sea-whip</name>
    <dbReference type="NCBI Taxonomy" id="317549"/>
    <lineage>
        <taxon>Eukaryota</taxon>
        <taxon>Metazoa</taxon>
        <taxon>Cnidaria</taxon>
        <taxon>Anthozoa</taxon>
        <taxon>Octocorallia</taxon>
        <taxon>Malacalcyonacea</taxon>
        <taxon>Plexauridae</taxon>
        <taxon>Paramuricea</taxon>
    </lineage>
</organism>
<protein>
    <submittedName>
        <fullName evidence="4">Collagen, type II, alpha 1, partial</fullName>
    </submittedName>
</protein>
<proteinExistence type="predicted"/>
<dbReference type="AlphaFoldDB" id="A0A6S7IGM0"/>
<dbReference type="SMART" id="SM00038">
    <property type="entry name" value="COLFI"/>
    <property type="match status" value="1"/>
</dbReference>
<evidence type="ECO:0000256" key="1">
    <source>
        <dbReference type="ARBA" id="ARBA00004613"/>
    </source>
</evidence>
<dbReference type="EMBL" id="CACRXK020009829">
    <property type="protein sequence ID" value="CAB4018054.1"/>
    <property type="molecule type" value="Genomic_DNA"/>
</dbReference>
<comment type="subcellular location">
    <subcellularLocation>
        <location evidence="1">Secreted</location>
    </subcellularLocation>
</comment>
<keyword evidence="2" id="KW-0964">Secreted</keyword>
<accession>A0A6S7IGM0</accession>
<dbReference type="Proteomes" id="UP001152795">
    <property type="component" value="Unassembled WGS sequence"/>
</dbReference>
<dbReference type="Pfam" id="PF01410">
    <property type="entry name" value="COLFI"/>
    <property type="match status" value="2"/>
</dbReference>
<name>A0A6S7IGM0_PARCT</name>
<evidence type="ECO:0000256" key="3">
    <source>
        <dbReference type="ARBA" id="ARBA00023119"/>
    </source>
</evidence>
<reference evidence="4" key="1">
    <citation type="submission" date="2020-04" db="EMBL/GenBank/DDBJ databases">
        <authorList>
            <person name="Alioto T."/>
            <person name="Alioto T."/>
            <person name="Gomez Garrido J."/>
        </authorList>
    </citation>
    <scope>NUCLEOTIDE SEQUENCE</scope>
    <source>
        <strain evidence="4">A484AB</strain>
    </source>
</reference>
<evidence type="ECO:0000313" key="4">
    <source>
        <dbReference type="EMBL" id="CAB4018054.1"/>
    </source>
</evidence>
<sequence length="227" mass="26119">PATQQAQIKARIYHYYQSVFGDPEKEGVPIQQQIIDLAGQTSNIKNPLGSKENPGRTCRDLHACHPQLKNGGKSCVAPSPERIPKRSWSRGKPKVRIPFSNVASNFTFRYPISRVQFNFLRLLSTDASQRVSYNCKSSTAWYNKREKSYKFGVRFYGWNGRKFKHKGKLRPRVLSDGCKVDGHKWRKTDFLLETTNLESLPIVDFSFFYRGLAQEQFGLEIGPVCFY</sequence>
<dbReference type="OrthoDB" id="5982455at2759"/>
<feature type="non-terminal residue" evidence="4">
    <location>
        <position position="1"/>
    </location>
</feature>
<dbReference type="GO" id="GO:0005576">
    <property type="term" value="C:extracellular region"/>
    <property type="evidence" value="ECO:0007669"/>
    <property type="project" value="UniProtKB-SubCell"/>
</dbReference>
<gene>
    <name evidence="4" type="ORF">PACLA_8A049893</name>
</gene>
<evidence type="ECO:0000313" key="5">
    <source>
        <dbReference type="Proteomes" id="UP001152795"/>
    </source>
</evidence>
<dbReference type="InterPro" id="IPR000885">
    <property type="entry name" value="Fib_collagen_C"/>
</dbReference>
<comment type="caution">
    <text evidence="4">The sequence shown here is derived from an EMBL/GenBank/DDBJ whole genome shotgun (WGS) entry which is preliminary data.</text>
</comment>
<dbReference type="Gene3D" id="2.60.120.1000">
    <property type="match status" value="2"/>
</dbReference>
<dbReference type="GO" id="GO:0005201">
    <property type="term" value="F:extracellular matrix structural constituent"/>
    <property type="evidence" value="ECO:0007669"/>
    <property type="project" value="InterPro"/>
</dbReference>